<dbReference type="AlphaFoldDB" id="A0A494X864"/>
<dbReference type="Proteomes" id="UP000280434">
    <property type="component" value="Unassembled WGS sequence"/>
</dbReference>
<name>A0A494X864_9BURK</name>
<proteinExistence type="predicted"/>
<protein>
    <submittedName>
        <fullName evidence="1">Uncharacterized protein</fullName>
    </submittedName>
</protein>
<comment type="caution">
    <text evidence="1">The sequence shown here is derived from an EMBL/GenBank/DDBJ whole genome shotgun (WGS) entry which is preliminary data.</text>
</comment>
<reference evidence="1 2" key="1">
    <citation type="submission" date="2018-10" db="EMBL/GenBank/DDBJ databases">
        <title>Paraburkholderia sp. 7MK8-2, isolated from soil.</title>
        <authorList>
            <person name="Gao Z.-H."/>
            <person name="Qiu L.-H."/>
        </authorList>
    </citation>
    <scope>NUCLEOTIDE SEQUENCE [LARGE SCALE GENOMIC DNA]</scope>
    <source>
        <strain evidence="1 2">7MK8-2</strain>
    </source>
</reference>
<gene>
    <name evidence="1" type="ORF">D7S89_16275</name>
</gene>
<keyword evidence="2" id="KW-1185">Reference proteome</keyword>
<dbReference type="EMBL" id="RBZV01000006">
    <property type="protein sequence ID" value="RKP46907.1"/>
    <property type="molecule type" value="Genomic_DNA"/>
</dbReference>
<sequence length="149" mass="16042">MLKARVFGGGMERPPSQADFELCALNGGLRSAQGDLIRCFAGPINCSTTNHICERLGYRFRQMLAKPTSNQIRQTIHCFADDKLIDGIRGSSNQGCFHGAVACAGGIVSQVKLVLKGVAQWRIDEIGCRQRRSRGSEPAECDQGSAGAT</sequence>
<accession>A0A494X864</accession>
<evidence type="ECO:0000313" key="2">
    <source>
        <dbReference type="Proteomes" id="UP000280434"/>
    </source>
</evidence>
<evidence type="ECO:0000313" key="1">
    <source>
        <dbReference type="EMBL" id="RKP46907.1"/>
    </source>
</evidence>
<organism evidence="1 2">
    <name type="scientific">Trinickia fusca</name>
    <dbReference type="NCBI Taxonomy" id="2419777"/>
    <lineage>
        <taxon>Bacteria</taxon>
        <taxon>Pseudomonadati</taxon>
        <taxon>Pseudomonadota</taxon>
        <taxon>Betaproteobacteria</taxon>
        <taxon>Burkholderiales</taxon>
        <taxon>Burkholderiaceae</taxon>
        <taxon>Trinickia</taxon>
    </lineage>
</organism>